<organism evidence="10">
    <name type="scientific">Musca domestica</name>
    <name type="common">House fly</name>
    <dbReference type="NCBI Taxonomy" id="7370"/>
    <lineage>
        <taxon>Eukaryota</taxon>
        <taxon>Metazoa</taxon>
        <taxon>Ecdysozoa</taxon>
        <taxon>Arthropoda</taxon>
        <taxon>Hexapoda</taxon>
        <taxon>Insecta</taxon>
        <taxon>Pterygota</taxon>
        <taxon>Neoptera</taxon>
        <taxon>Endopterygota</taxon>
        <taxon>Diptera</taxon>
        <taxon>Brachycera</taxon>
        <taxon>Muscomorpha</taxon>
        <taxon>Muscoidea</taxon>
        <taxon>Muscidae</taxon>
        <taxon>Musca</taxon>
    </lineage>
</organism>
<evidence type="ECO:0000256" key="2">
    <source>
        <dbReference type="ARBA" id="ARBA00022475"/>
    </source>
</evidence>
<name>A0A1I8N055_MUSDO</name>
<evidence type="ECO:0000256" key="9">
    <source>
        <dbReference type="ARBA" id="ARBA00023224"/>
    </source>
</evidence>
<evidence type="ECO:0000256" key="1">
    <source>
        <dbReference type="ARBA" id="ARBA00004651"/>
    </source>
</evidence>
<dbReference type="Pfam" id="PF02949">
    <property type="entry name" value="7tm_6"/>
    <property type="match status" value="1"/>
</dbReference>
<dbReference type="AlphaFoldDB" id="A0A1I8N055"/>
<keyword evidence="2" id="KW-1003">Cell membrane</keyword>
<protein>
    <recommendedName>
        <fullName evidence="11">Odorant receptor</fullName>
    </recommendedName>
</protein>
<dbReference type="PANTHER" id="PTHR21137">
    <property type="entry name" value="ODORANT RECEPTOR"/>
    <property type="match status" value="1"/>
</dbReference>
<accession>A0A1I8N055</accession>
<evidence type="ECO:0000256" key="6">
    <source>
        <dbReference type="ARBA" id="ARBA00022989"/>
    </source>
</evidence>
<keyword evidence="5" id="KW-0552">Olfaction</keyword>
<dbReference type="VEuPathDB" id="VectorBase:MDOA010179"/>
<dbReference type="PANTHER" id="PTHR21137:SF35">
    <property type="entry name" value="ODORANT RECEPTOR 19A-RELATED"/>
    <property type="match status" value="1"/>
</dbReference>
<keyword evidence="3" id="KW-0716">Sensory transduction</keyword>
<dbReference type="InterPro" id="IPR004117">
    <property type="entry name" value="7tm6_olfct_rcpt"/>
</dbReference>
<keyword evidence="9" id="KW-0807">Transducer</keyword>
<reference evidence="10" key="1">
    <citation type="submission" date="2020-05" db="UniProtKB">
        <authorList>
            <consortium name="EnsemblMetazoa"/>
        </authorList>
    </citation>
    <scope>IDENTIFICATION</scope>
    <source>
        <strain evidence="10">Aabys</strain>
    </source>
</reference>
<keyword evidence="7" id="KW-0472">Membrane</keyword>
<evidence type="ECO:0000256" key="8">
    <source>
        <dbReference type="ARBA" id="ARBA00023170"/>
    </source>
</evidence>
<keyword evidence="6" id="KW-1133">Transmembrane helix</keyword>
<dbReference type="GO" id="GO:0004984">
    <property type="term" value="F:olfactory receptor activity"/>
    <property type="evidence" value="ECO:0007669"/>
    <property type="project" value="InterPro"/>
</dbReference>
<evidence type="ECO:0000256" key="7">
    <source>
        <dbReference type="ARBA" id="ARBA00023136"/>
    </source>
</evidence>
<evidence type="ECO:0000313" key="10">
    <source>
        <dbReference type="EnsemblMetazoa" id="MDOA010179-PA"/>
    </source>
</evidence>
<comment type="subcellular location">
    <subcellularLocation>
        <location evidence="1">Cell membrane</location>
        <topology evidence="1">Multi-pass membrane protein</topology>
    </subcellularLocation>
</comment>
<proteinExistence type="predicted"/>
<dbReference type="GO" id="GO:0005549">
    <property type="term" value="F:odorant binding"/>
    <property type="evidence" value="ECO:0007669"/>
    <property type="project" value="InterPro"/>
</dbReference>
<keyword evidence="8" id="KW-0675">Receptor</keyword>
<dbReference type="GO" id="GO:0005886">
    <property type="term" value="C:plasma membrane"/>
    <property type="evidence" value="ECO:0007669"/>
    <property type="project" value="UniProtKB-SubCell"/>
</dbReference>
<evidence type="ECO:0000256" key="4">
    <source>
        <dbReference type="ARBA" id="ARBA00022692"/>
    </source>
</evidence>
<evidence type="ECO:0000256" key="3">
    <source>
        <dbReference type="ARBA" id="ARBA00022606"/>
    </source>
</evidence>
<dbReference type="VEuPathDB" id="VectorBase:MDOMA2_015031"/>
<evidence type="ECO:0008006" key="11">
    <source>
        <dbReference type="Google" id="ProtNLM"/>
    </source>
</evidence>
<dbReference type="GO" id="GO:0007165">
    <property type="term" value="P:signal transduction"/>
    <property type="evidence" value="ECO:0007669"/>
    <property type="project" value="UniProtKB-KW"/>
</dbReference>
<dbReference type="VEuPathDB" id="VectorBase:MDOMA2_013586"/>
<evidence type="ECO:0000256" key="5">
    <source>
        <dbReference type="ARBA" id="ARBA00022725"/>
    </source>
</evidence>
<keyword evidence="4" id="KW-0812">Transmembrane</keyword>
<sequence length="595" mass="67782">MNLEDTRNINQVYRPSNRLRKIVQITRMCSDVCGADVFGHGYRVNIRTYMVLGIINFSIIFLSYTMYSGWITEGDWTIILQVLTIGGGTLSQGYVKLVNSIRQQNNFRYLLGEVYSLFEEYELKSSDYAVYLKKGCDLLSYFMKLCAVINVIMICGLILVAAAINVIFQKRQLIVYGQIFGIDPSTSTGFFVTFSVQAGFLLVGGFGLYAGDMAFFTPISQISTLKEILRCKFKEINEAMQGDELSRPSNISELLKDAVQFHQRYLRFNIRQTPIMTHRQSDRFKAIVRITKICADICGANVLEHDYRINVRTVLVFVIIILTFVFMSYTIYDGFFVQGDWKIILQVLSIGAGTLVQGFVKLLNCIQQQENFRFLIGELYDIYEEYELKHTGYQRHLNKGIHLLSYIMKLCAFIAVLLVIGMAAVTVVRSLVFDVNQVIVQCLIPGVDHTTPRGFFLTCIVQISFIAVGGFGFYAGDMAFFTPITQIVTFQGILRCKMFDLNEVLEKDGEENVKKSTEMLKEVIKFHQRYMVFLTVTQDTYFLVILVQIATYSTGIICTIFCVLLGAWPGGYVYMIYCFVMMYVYCGVGTLVEVT</sequence>
<dbReference type="EnsemblMetazoa" id="MDOA010179-RA">
    <property type="protein sequence ID" value="MDOA010179-PA"/>
    <property type="gene ID" value="MDOA010179"/>
</dbReference>